<gene>
    <name evidence="1" type="ordered locus">Mmah_1113</name>
</gene>
<sequence length="237" mass="27413">MADDLMITLDIDTEQVKKEGFSSYSQHKKLAAIIETMYCELYSILDCTTRVLNLVYGKYDGMKGRKTSKYFKHASEEITDERVPFKIRKALKEAYKDWFLELRKIRTAITHKGIGDCSKGKAGKIEYFHTNIAQMPTNTLVTNDVFRDLTTYEKQIILFVNTIFHELNKTLEDNQTVQFCGIFGGLLYQRLVSPYEATDFNSGVCNSYDWFEREDRQTCPFAKSCGAYLKVKNGKRT</sequence>
<evidence type="ECO:0000313" key="1">
    <source>
        <dbReference type="EMBL" id="ADE36620.1"/>
    </source>
</evidence>
<evidence type="ECO:0000313" key="2">
    <source>
        <dbReference type="Proteomes" id="UP000001059"/>
    </source>
</evidence>
<name>D5EBR9_METMS</name>
<dbReference type="AlphaFoldDB" id="D5EBR9"/>
<accession>D5EBR9</accession>
<reference evidence="1 2" key="1">
    <citation type="submission" date="2010-03" db="EMBL/GenBank/DDBJ databases">
        <title>The complete genome of Methanohalophilus mahii DSM 5219.</title>
        <authorList>
            <consortium name="US DOE Joint Genome Institute (JGI-PGF)"/>
            <person name="Lucas S."/>
            <person name="Copeland A."/>
            <person name="Lapidus A."/>
            <person name="Glavina del Rio T."/>
            <person name="Dalin E."/>
            <person name="Tice H."/>
            <person name="Bruce D."/>
            <person name="Goodwin L."/>
            <person name="Pitluck S."/>
            <person name="Kyrpides N."/>
            <person name="Mavromatis K."/>
            <person name="Ivanova N."/>
            <person name="Lykidis A."/>
            <person name="Saunders E."/>
            <person name="Brettin T."/>
            <person name="Detter J.C."/>
            <person name="Han C."/>
            <person name="Land M."/>
            <person name="Hauser L."/>
            <person name="Markowitz V."/>
            <person name="Cheng J.-F."/>
            <person name="Hugenholtz P."/>
            <person name="Woyke T."/>
            <person name="Wu D."/>
            <person name="Spring S."/>
            <person name="Schneider S."/>
            <person name="Schroeder M."/>
            <person name="Klenk H.-P."/>
            <person name="Eisen J.A."/>
        </authorList>
    </citation>
    <scope>NUCLEOTIDE SEQUENCE [LARGE SCALE GENOMIC DNA]</scope>
    <source>
        <strain evidence="2">ATCC 35705 / DSM 5219 / SLP</strain>
    </source>
</reference>
<proteinExistence type="predicted"/>
<keyword evidence="2" id="KW-1185">Reference proteome</keyword>
<dbReference type="EMBL" id="CP001994">
    <property type="protein sequence ID" value="ADE36620.1"/>
    <property type="molecule type" value="Genomic_DNA"/>
</dbReference>
<dbReference type="KEGG" id="mmh:Mmah_1113"/>
<dbReference type="Proteomes" id="UP000001059">
    <property type="component" value="Chromosome"/>
</dbReference>
<protein>
    <submittedName>
        <fullName evidence="1">Uncharacterized protein</fullName>
    </submittedName>
</protein>
<dbReference type="HOGENOM" id="CLU_082739_0_0_2"/>
<organism evidence="1 2">
    <name type="scientific">Methanohalophilus mahii (strain ATCC 35705 / DSM 5219 / SLP)</name>
    <dbReference type="NCBI Taxonomy" id="547558"/>
    <lineage>
        <taxon>Archaea</taxon>
        <taxon>Methanobacteriati</taxon>
        <taxon>Methanobacteriota</taxon>
        <taxon>Stenosarchaea group</taxon>
        <taxon>Methanomicrobia</taxon>
        <taxon>Methanosarcinales</taxon>
        <taxon>Methanosarcinaceae</taxon>
        <taxon>Methanohalophilus</taxon>
    </lineage>
</organism>